<organism evidence="1 2">
    <name type="scientific">Enterobacter cloacae</name>
    <dbReference type="NCBI Taxonomy" id="550"/>
    <lineage>
        <taxon>Bacteria</taxon>
        <taxon>Pseudomonadati</taxon>
        <taxon>Pseudomonadota</taxon>
        <taxon>Gammaproteobacteria</taxon>
        <taxon>Enterobacterales</taxon>
        <taxon>Enterobacteriaceae</taxon>
        <taxon>Enterobacter</taxon>
        <taxon>Enterobacter cloacae complex</taxon>
    </lineage>
</organism>
<sequence length="61" mass="6955">MATKGINAKSKRFDVRVPHEVADAVEALKEQGESTGQFVVTALEREIKFRERKKHKSTKDQ</sequence>
<protein>
    <submittedName>
        <fullName evidence="1">Uncharacterized protein</fullName>
    </submittedName>
</protein>
<evidence type="ECO:0000313" key="2">
    <source>
        <dbReference type="Proteomes" id="UP000275321"/>
    </source>
</evidence>
<dbReference type="Proteomes" id="UP000275321">
    <property type="component" value="Unassembled WGS sequence"/>
</dbReference>
<dbReference type="AlphaFoldDB" id="A0A3R9A553"/>
<dbReference type="RefSeq" id="WP_048026853.1">
    <property type="nucleotide sequence ID" value="NZ_RHWT01000007.1"/>
</dbReference>
<accession>A0A3R9A553</accession>
<dbReference type="EMBL" id="RHWT01000007">
    <property type="protein sequence ID" value="RSB31989.1"/>
    <property type="molecule type" value="Genomic_DNA"/>
</dbReference>
<dbReference type="NCBIfam" id="NF041551">
    <property type="entry name" value="YlcI_YnfO_N"/>
    <property type="match status" value="1"/>
</dbReference>
<name>A0A3R9A553_ENTCL</name>
<reference evidence="1 2" key="1">
    <citation type="submission" date="2018-10" db="EMBL/GenBank/DDBJ databases">
        <title>Transmission dynamics of multidrug resistant bacteria on intensive care unit surfaces.</title>
        <authorList>
            <person name="D'Souza A.W."/>
            <person name="Potter R.F."/>
            <person name="Wallace M."/>
            <person name="Shupe A."/>
            <person name="Patel S."/>
            <person name="Sun S."/>
            <person name="Gul D."/>
            <person name="Kwon J.H."/>
            <person name="Andleeb S."/>
            <person name="Burnham C.-A.D."/>
            <person name="Dantas G."/>
        </authorList>
    </citation>
    <scope>NUCLEOTIDE SEQUENCE [LARGE SCALE GENOMIC DNA]</scope>
    <source>
        <strain evidence="1 2">EC_073</strain>
    </source>
</reference>
<comment type="caution">
    <text evidence="1">The sequence shown here is derived from an EMBL/GenBank/DDBJ whole genome shotgun (WGS) entry which is preliminary data.</text>
</comment>
<gene>
    <name evidence="1" type="ORF">EGK68_08080</name>
</gene>
<evidence type="ECO:0000313" key="1">
    <source>
        <dbReference type="EMBL" id="RSB31989.1"/>
    </source>
</evidence>
<proteinExistence type="predicted"/>